<evidence type="ECO:0000313" key="6">
    <source>
        <dbReference type="EMBL" id="DAD24874.1"/>
    </source>
</evidence>
<protein>
    <submittedName>
        <fullName evidence="6">Uncharacterized protein</fullName>
    </submittedName>
</protein>
<keyword evidence="3" id="KW-0238">DNA-binding</keyword>
<dbReference type="SUPFAM" id="SSF101936">
    <property type="entry name" value="DNA-binding pseudobarrel domain"/>
    <property type="match status" value="1"/>
</dbReference>
<name>A0A822XTD4_NELNU</name>
<dbReference type="InterPro" id="IPR044835">
    <property type="entry name" value="ARF_plant"/>
</dbReference>
<dbReference type="GO" id="GO:0003677">
    <property type="term" value="F:DNA binding"/>
    <property type="evidence" value="ECO:0007669"/>
    <property type="project" value="UniProtKB-KW"/>
</dbReference>
<dbReference type="Proteomes" id="UP000607653">
    <property type="component" value="Unassembled WGS sequence"/>
</dbReference>
<dbReference type="GO" id="GO:0006355">
    <property type="term" value="P:regulation of DNA-templated transcription"/>
    <property type="evidence" value="ECO:0007669"/>
    <property type="project" value="InterPro"/>
</dbReference>
<evidence type="ECO:0000256" key="1">
    <source>
        <dbReference type="ARBA" id="ARBA00004123"/>
    </source>
</evidence>
<sequence length="149" mass="16644">MRSRASSSPYFSSLACVRHIVLCRIVLVMFLANLDTNEVFAKLRLGPLDQLFSGMVCMPPNATGLSQDDDVEDFEEKILSFSKILTPSDANNGGGFSVPKFCEDSIFPPLNYKAELPVQAVTVRDVHGAMWDFWDIYSRMPHQHLLTTG</sequence>
<dbReference type="GO" id="GO:0009725">
    <property type="term" value="P:response to hormone"/>
    <property type="evidence" value="ECO:0007669"/>
    <property type="project" value="InterPro"/>
</dbReference>
<dbReference type="PANTHER" id="PTHR31384">
    <property type="entry name" value="AUXIN RESPONSE FACTOR 4-RELATED"/>
    <property type="match status" value="1"/>
</dbReference>
<comment type="subcellular location">
    <subcellularLocation>
        <location evidence="1">Nucleus</location>
    </subcellularLocation>
</comment>
<keyword evidence="7" id="KW-1185">Reference proteome</keyword>
<proteinExistence type="predicted"/>
<keyword evidence="5" id="KW-0539">Nucleus</keyword>
<dbReference type="EMBL" id="DUZY01000001">
    <property type="protein sequence ID" value="DAD24874.1"/>
    <property type="molecule type" value="Genomic_DNA"/>
</dbReference>
<accession>A0A822XTD4</accession>
<evidence type="ECO:0000313" key="7">
    <source>
        <dbReference type="Proteomes" id="UP000607653"/>
    </source>
</evidence>
<evidence type="ECO:0000256" key="2">
    <source>
        <dbReference type="ARBA" id="ARBA00023015"/>
    </source>
</evidence>
<keyword evidence="2" id="KW-0805">Transcription regulation</keyword>
<organism evidence="6 7">
    <name type="scientific">Nelumbo nucifera</name>
    <name type="common">Sacred lotus</name>
    <dbReference type="NCBI Taxonomy" id="4432"/>
    <lineage>
        <taxon>Eukaryota</taxon>
        <taxon>Viridiplantae</taxon>
        <taxon>Streptophyta</taxon>
        <taxon>Embryophyta</taxon>
        <taxon>Tracheophyta</taxon>
        <taxon>Spermatophyta</taxon>
        <taxon>Magnoliopsida</taxon>
        <taxon>Proteales</taxon>
        <taxon>Nelumbonaceae</taxon>
        <taxon>Nelumbo</taxon>
    </lineage>
</organism>
<evidence type="ECO:0000256" key="4">
    <source>
        <dbReference type="ARBA" id="ARBA00023163"/>
    </source>
</evidence>
<keyword evidence="4" id="KW-0804">Transcription</keyword>
<evidence type="ECO:0000256" key="3">
    <source>
        <dbReference type="ARBA" id="ARBA00023125"/>
    </source>
</evidence>
<dbReference type="Gene3D" id="2.40.330.10">
    <property type="entry name" value="DNA-binding pseudobarrel domain"/>
    <property type="match status" value="1"/>
</dbReference>
<dbReference type="InterPro" id="IPR015300">
    <property type="entry name" value="DNA-bd_pseudobarrel_sf"/>
</dbReference>
<dbReference type="PROSITE" id="PS51257">
    <property type="entry name" value="PROKAR_LIPOPROTEIN"/>
    <property type="match status" value="1"/>
</dbReference>
<dbReference type="AlphaFoldDB" id="A0A822XTD4"/>
<comment type="caution">
    <text evidence="6">The sequence shown here is derived from an EMBL/GenBank/DDBJ whole genome shotgun (WGS) entry which is preliminary data.</text>
</comment>
<evidence type="ECO:0000256" key="5">
    <source>
        <dbReference type="ARBA" id="ARBA00023242"/>
    </source>
</evidence>
<reference evidence="6 7" key="1">
    <citation type="journal article" date="2020" name="Mol. Biol. Evol.">
        <title>Distinct Expression and Methylation Patterns for Genes with Different Fates following a Single Whole-Genome Duplication in Flowering Plants.</title>
        <authorList>
            <person name="Shi T."/>
            <person name="Rahmani R.S."/>
            <person name="Gugger P.F."/>
            <person name="Wang M."/>
            <person name="Li H."/>
            <person name="Zhang Y."/>
            <person name="Li Z."/>
            <person name="Wang Q."/>
            <person name="Van de Peer Y."/>
            <person name="Marchal K."/>
            <person name="Chen J."/>
        </authorList>
    </citation>
    <scope>NUCLEOTIDE SEQUENCE [LARGE SCALE GENOMIC DNA]</scope>
    <source>
        <tissue evidence="6">Leaf</tissue>
    </source>
</reference>
<gene>
    <name evidence="6" type="ORF">HUJ06_026338</name>
</gene>
<dbReference type="GO" id="GO:0005634">
    <property type="term" value="C:nucleus"/>
    <property type="evidence" value="ECO:0007669"/>
    <property type="project" value="UniProtKB-SubCell"/>
</dbReference>
<dbReference type="PANTHER" id="PTHR31384:SF94">
    <property type="entry name" value="AUXIN RESPONSE FACTOR 17"/>
    <property type="match status" value="1"/>
</dbReference>